<dbReference type="SUPFAM" id="SSF53244">
    <property type="entry name" value="MurD-like peptide ligases, peptide-binding domain"/>
    <property type="match status" value="1"/>
</dbReference>
<gene>
    <name evidence="8" type="ORF">CQA43_04640</name>
</gene>
<evidence type="ECO:0000256" key="4">
    <source>
        <dbReference type="ARBA" id="ARBA00022598"/>
    </source>
</evidence>
<dbReference type="EMBL" id="NXLS01000003">
    <property type="protein sequence ID" value="RDU63413.1"/>
    <property type="molecule type" value="Genomic_DNA"/>
</dbReference>
<dbReference type="GO" id="GO:0005524">
    <property type="term" value="F:ATP binding"/>
    <property type="evidence" value="ECO:0007669"/>
    <property type="project" value="UniProtKB-KW"/>
</dbReference>
<sequence>MLILLGFGGTNRAIAESFSPCIALDDSFTQKSQDALGNLLLPSESLSEVLVQNPEASIITSPGIPPSNAMIVTALDFVATHPKARLLSEYDFFAPTMPPSVWISGTNGKTTTTQMLTHLLQSFGAQSGGNIGTPLAKLDTNAPFWILETSSFTLHYTQIAKPILYLLLPITQDHISWHGSYENYITDKLKPILFLREKEVAILPKSLESHSFCKQSLANLIFYQDSQDLANIFRLNLSAIAFKEPFLLDATLAMSASEILFSTQDYTLLNSFKIGAHKIEEFYDKAGNLWVDDSKGTNLDATMEAIKYYQGLKILLILGGDDKGVDLTPLFGLISQCQIEIFAIGSNTDKLCALAKSANTPCYACHTLEVAVRQIKEIFATQSLKARNYVALLSPAAASLDQFSSYKERGEKFKAYALE</sequence>
<reference evidence="8 9" key="1">
    <citation type="submission" date="2018-04" db="EMBL/GenBank/DDBJ databases">
        <title>Novel Campyloabacter and Helicobacter Species and Strains.</title>
        <authorList>
            <person name="Mannion A.J."/>
            <person name="Shen Z."/>
            <person name="Fox J.G."/>
        </authorList>
    </citation>
    <scope>NUCLEOTIDE SEQUENCE [LARGE SCALE GENOMIC DNA]</scope>
    <source>
        <strain evidence="8 9">MIT 99-5101</strain>
    </source>
</reference>
<evidence type="ECO:0000313" key="8">
    <source>
        <dbReference type="EMBL" id="RDU63413.1"/>
    </source>
</evidence>
<comment type="pathway">
    <text evidence="2">Cell wall biogenesis; peptidoglycan biosynthesis.</text>
</comment>
<dbReference type="SUPFAM" id="SSF53623">
    <property type="entry name" value="MurD-like peptide ligases, catalytic domain"/>
    <property type="match status" value="1"/>
</dbReference>
<feature type="domain" description="Mur ligase central" evidence="7">
    <location>
        <begin position="103"/>
        <end position="219"/>
    </location>
</feature>
<dbReference type="RefSeq" id="WP_115551440.1">
    <property type="nucleotide sequence ID" value="NZ_CAPHNE010000006.1"/>
</dbReference>
<dbReference type="PANTHER" id="PTHR43692">
    <property type="entry name" value="UDP-N-ACETYLMURAMOYLALANINE--D-GLUTAMATE LIGASE"/>
    <property type="match status" value="1"/>
</dbReference>
<dbReference type="GO" id="GO:0008360">
    <property type="term" value="P:regulation of cell shape"/>
    <property type="evidence" value="ECO:0007669"/>
    <property type="project" value="InterPro"/>
</dbReference>
<name>A0A3D8IDX5_9HELI</name>
<keyword evidence="4 8" id="KW-0436">Ligase</keyword>
<evidence type="ECO:0000256" key="2">
    <source>
        <dbReference type="ARBA" id="ARBA00004752"/>
    </source>
</evidence>
<dbReference type="NCBIfam" id="TIGR01087">
    <property type="entry name" value="murD"/>
    <property type="match status" value="1"/>
</dbReference>
<protein>
    <submittedName>
        <fullName evidence="8">UDP-N-acetylmuramoyl-L-alanine--D-glutamate ligase</fullName>
    </submittedName>
</protein>
<dbReference type="PANTHER" id="PTHR43692:SF1">
    <property type="entry name" value="UDP-N-ACETYLMURAMOYLALANINE--D-GLUTAMATE LIGASE"/>
    <property type="match status" value="1"/>
</dbReference>
<organism evidence="8 9">
    <name type="scientific">Helicobacter ganmani</name>
    <dbReference type="NCBI Taxonomy" id="60246"/>
    <lineage>
        <taxon>Bacteria</taxon>
        <taxon>Pseudomonadati</taxon>
        <taxon>Campylobacterota</taxon>
        <taxon>Epsilonproteobacteria</taxon>
        <taxon>Campylobacterales</taxon>
        <taxon>Helicobacteraceae</taxon>
        <taxon>Helicobacter</taxon>
    </lineage>
</organism>
<keyword evidence="5" id="KW-0547">Nucleotide-binding</keyword>
<comment type="caution">
    <text evidence="8">The sequence shown here is derived from an EMBL/GenBank/DDBJ whole genome shotgun (WGS) entry which is preliminary data.</text>
</comment>
<dbReference type="GO" id="GO:0051301">
    <property type="term" value="P:cell division"/>
    <property type="evidence" value="ECO:0007669"/>
    <property type="project" value="InterPro"/>
</dbReference>
<dbReference type="Pfam" id="PF08245">
    <property type="entry name" value="Mur_ligase_M"/>
    <property type="match status" value="1"/>
</dbReference>
<dbReference type="InterPro" id="IPR036615">
    <property type="entry name" value="Mur_ligase_C_dom_sf"/>
</dbReference>
<dbReference type="GO" id="GO:0008764">
    <property type="term" value="F:UDP-N-acetylmuramoylalanine-D-glutamate ligase activity"/>
    <property type="evidence" value="ECO:0007669"/>
    <property type="project" value="InterPro"/>
</dbReference>
<evidence type="ECO:0000313" key="9">
    <source>
        <dbReference type="Proteomes" id="UP000256650"/>
    </source>
</evidence>
<evidence type="ECO:0000256" key="5">
    <source>
        <dbReference type="ARBA" id="ARBA00022741"/>
    </source>
</evidence>
<dbReference type="Proteomes" id="UP000256650">
    <property type="component" value="Unassembled WGS sequence"/>
</dbReference>
<dbReference type="Gene3D" id="3.40.1190.10">
    <property type="entry name" value="Mur-like, catalytic domain"/>
    <property type="match status" value="1"/>
</dbReference>
<dbReference type="InterPro" id="IPR036565">
    <property type="entry name" value="Mur-like_cat_sf"/>
</dbReference>
<dbReference type="AlphaFoldDB" id="A0A3D8IDX5"/>
<dbReference type="InterPro" id="IPR005762">
    <property type="entry name" value="MurD"/>
</dbReference>
<evidence type="ECO:0000256" key="6">
    <source>
        <dbReference type="ARBA" id="ARBA00022840"/>
    </source>
</evidence>
<keyword evidence="6" id="KW-0067">ATP-binding</keyword>
<proteinExistence type="predicted"/>
<dbReference type="UniPathway" id="UPA00219"/>
<comment type="subcellular location">
    <subcellularLocation>
        <location evidence="1">Cytoplasm</location>
    </subcellularLocation>
</comment>
<evidence type="ECO:0000256" key="1">
    <source>
        <dbReference type="ARBA" id="ARBA00004496"/>
    </source>
</evidence>
<keyword evidence="3" id="KW-0963">Cytoplasm</keyword>
<dbReference type="GO" id="GO:0009252">
    <property type="term" value="P:peptidoglycan biosynthetic process"/>
    <property type="evidence" value="ECO:0007669"/>
    <property type="project" value="UniProtKB-UniPathway"/>
</dbReference>
<dbReference type="InterPro" id="IPR013221">
    <property type="entry name" value="Mur_ligase_cen"/>
</dbReference>
<dbReference type="OrthoDB" id="9809796at2"/>
<accession>A0A3D8IDX5</accession>
<dbReference type="GeneID" id="82535572"/>
<dbReference type="GO" id="GO:0005737">
    <property type="term" value="C:cytoplasm"/>
    <property type="evidence" value="ECO:0007669"/>
    <property type="project" value="UniProtKB-SubCell"/>
</dbReference>
<dbReference type="Gene3D" id="3.90.190.20">
    <property type="entry name" value="Mur ligase, C-terminal domain"/>
    <property type="match status" value="1"/>
</dbReference>
<evidence type="ECO:0000259" key="7">
    <source>
        <dbReference type="Pfam" id="PF08245"/>
    </source>
</evidence>
<evidence type="ECO:0000256" key="3">
    <source>
        <dbReference type="ARBA" id="ARBA00022490"/>
    </source>
</evidence>
<keyword evidence="9" id="KW-1185">Reference proteome</keyword>